<dbReference type="NCBIfam" id="TIGR04265">
    <property type="entry name" value="bac_cardiolipin"/>
    <property type="match status" value="1"/>
</dbReference>
<gene>
    <name evidence="10" type="primary">cls</name>
    <name evidence="10" type="ORF">CYJ10_24640</name>
</gene>
<dbReference type="EMBL" id="PJRP01000014">
    <property type="protein sequence ID" value="PLP97969.1"/>
    <property type="molecule type" value="Genomic_DNA"/>
</dbReference>
<keyword evidence="6" id="KW-1133">Transmembrane helix</keyword>
<dbReference type="EC" id="2.7.8.-" evidence="8"/>
<dbReference type="PROSITE" id="PS50035">
    <property type="entry name" value="PLD"/>
    <property type="match status" value="2"/>
</dbReference>
<dbReference type="Proteomes" id="UP000234341">
    <property type="component" value="Unassembled WGS sequence"/>
</dbReference>
<feature type="domain" description="PLD phosphodiesterase" evidence="9">
    <location>
        <begin position="370"/>
        <end position="397"/>
    </location>
</feature>
<keyword evidence="5" id="KW-0677">Repeat</keyword>
<sequence>MTLRAILLVVLAAAGGCGVLPTMAPDMGASRAQAVQLGGAHGPLSPQQSKEILSRLESHGDDTNIFDRHLAFEAAIVGSPLVVGNKVLLLKDGPATFQAMFSAIRSAKDHINLETYIIEDDAVGNRFADELIKKQAQGVQVNLIYDSVGAINSPKEYFKRLSDSGINVLEFNPVNPMSAKKGWDVNQRDHRKLLIVDGRIAFLGGINISSVYSSGSFRPKSRPQPAGSPAWRDTHMRVEGPVVHEFQKLFLATWAKQKGKTLAPRNYYPKLGNTGTEVVRAIGSSPDEPYSLIYATLLSAIGSAVTSVYLTNAYFVPDPQLLAALKDAATRGVNVRLILPSRTDSWLVFFAGRSFYDELLRSGVKIFERRDVLLHAKTVVIDGIWSTIGSTNLDWRSFLYNDEVNAVILGQEFGAQMQAMFDVDLAASSPITLEQWNDRSTAMSMKEMTARMWAYGL</sequence>
<evidence type="ECO:0000259" key="9">
    <source>
        <dbReference type="PROSITE" id="PS50035"/>
    </source>
</evidence>
<dbReference type="GO" id="GO:0005886">
    <property type="term" value="C:plasma membrane"/>
    <property type="evidence" value="ECO:0007669"/>
    <property type="project" value="UniProtKB-SubCell"/>
</dbReference>
<keyword evidence="4" id="KW-0812">Transmembrane</keyword>
<dbReference type="OrthoDB" id="9762009at2"/>
<dbReference type="SMART" id="SM00155">
    <property type="entry name" value="PLDc"/>
    <property type="match status" value="2"/>
</dbReference>
<dbReference type="InterPro" id="IPR025202">
    <property type="entry name" value="PLD-like_dom"/>
</dbReference>
<evidence type="ECO:0000256" key="5">
    <source>
        <dbReference type="ARBA" id="ARBA00022737"/>
    </source>
</evidence>
<accession>A0A2N5C6X1</accession>
<dbReference type="Gene3D" id="3.30.870.10">
    <property type="entry name" value="Endonuclease Chain A"/>
    <property type="match status" value="2"/>
</dbReference>
<dbReference type="CDD" id="cd09159">
    <property type="entry name" value="PLDc_ybhO_like_2"/>
    <property type="match status" value="1"/>
</dbReference>
<evidence type="ECO:0000256" key="6">
    <source>
        <dbReference type="ARBA" id="ARBA00022989"/>
    </source>
</evidence>
<evidence type="ECO:0000256" key="1">
    <source>
        <dbReference type="ARBA" id="ARBA00004236"/>
    </source>
</evidence>
<dbReference type="PANTHER" id="PTHR21248">
    <property type="entry name" value="CARDIOLIPIN SYNTHASE"/>
    <property type="match status" value="1"/>
</dbReference>
<evidence type="ECO:0000313" key="11">
    <source>
        <dbReference type="Proteomes" id="UP000234341"/>
    </source>
</evidence>
<dbReference type="PROSITE" id="PS51257">
    <property type="entry name" value="PROKAR_LIPOPROTEIN"/>
    <property type="match status" value="1"/>
</dbReference>
<keyword evidence="7" id="KW-0472">Membrane</keyword>
<dbReference type="CDD" id="cd09110">
    <property type="entry name" value="PLDc_CLS_1"/>
    <property type="match status" value="1"/>
</dbReference>
<dbReference type="Pfam" id="PF13091">
    <property type="entry name" value="PLDc_2"/>
    <property type="match status" value="2"/>
</dbReference>
<dbReference type="PANTHER" id="PTHR21248:SF22">
    <property type="entry name" value="PHOSPHOLIPASE D"/>
    <property type="match status" value="1"/>
</dbReference>
<organism evidence="10 11">
    <name type="scientific">Cupriavidus pauculus</name>
    <dbReference type="NCBI Taxonomy" id="82633"/>
    <lineage>
        <taxon>Bacteria</taxon>
        <taxon>Pseudomonadati</taxon>
        <taxon>Pseudomonadota</taxon>
        <taxon>Betaproteobacteria</taxon>
        <taxon>Burkholderiales</taxon>
        <taxon>Burkholderiaceae</taxon>
        <taxon>Cupriavidus</taxon>
    </lineage>
</organism>
<evidence type="ECO:0000256" key="3">
    <source>
        <dbReference type="ARBA" id="ARBA00022679"/>
    </source>
</evidence>
<reference evidence="10 11" key="1">
    <citation type="submission" date="2017-12" db="EMBL/GenBank/DDBJ databases">
        <title>Genome sequence of the active heterotrophic nitrifier-denitrifier, Cupriavidus pauculus UM1.</title>
        <authorList>
            <person name="Putonti C."/>
            <person name="Castignetti D."/>
        </authorList>
    </citation>
    <scope>NUCLEOTIDE SEQUENCE [LARGE SCALE GENOMIC DNA]</scope>
    <source>
        <strain evidence="10 11">UM1</strain>
    </source>
</reference>
<feature type="domain" description="PLD phosphodiesterase" evidence="9">
    <location>
        <begin position="185"/>
        <end position="212"/>
    </location>
</feature>
<dbReference type="GO" id="GO:0032049">
    <property type="term" value="P:cardiolipin biosynthetic process"/>
    <property type="evidence" value="ECO:0007669"/>
    <property type="project" value="UniProtKB-UniRule"/>
</dbReference>
<keyword evidence="3" id="KW-0808">Transferase</keyword>
<dbReference type="SUPFAM" id="SSF56024">
    <property type="entry name" value="Phospholipase D/nuclease"/>
    <property type="match status" value="2"/>
</dbReference>
<proteinExistence type="predicted"/>
<dbReference type="GO" id="GO:0008808">
    <property type="term" value="F:cardiolipin synthase activity"/>
    <property type="evidence" value="ECO:0007669"/>
    <property type="project" value="UniProtKB-UniRule"/>
</dbReference>
<evidence type="ECO:0000256" key="4">
    <source>
        <dbReference type="ARBA" id="ARBA00022692"/>
    </source>
</evidence>
<evidence type="ECO:0000256" key="2">
    <source>
        <dbReference type="ARBA" id="ARBA00022475"/>
    </source>
</evidence>
<evidence type="ECO:0000256" key="7">
    <source>
        <dbReference type="ARBA" id="ARBA00023136"/>
    </source>
</evidence>
<comment type="subcellular location">
    <subcellularLocation>
        <location evidence="1">Cell membrane</location>
    </subcellularLocation>
</comment>
<dbReference type="RefSeq" id="WP_101684057.1">
    <property type="nucleotide sequence ID" value="NZ_PJRP01000014.1"/>
</dbReference>
<dbReference type="InterPro" id="IPR001736">
    <property type="entry name" value="PLipase_D/transphosphatidylase"/>
</dbReference>
<name>A0A2N5C6X1_9BURK</name>
<dbReference type="AlphaFoldDB" id="A0A2N5C6X1"/>
<comment type="caution">
    <text evidence="10">The sequence shown here is derived from an EMBL/GenBank/DDBJ whole genome shotgun (WGS) entry which is preliminary data.</text>
</comment>
<protein>
    <recommendedName>
        <fullName evidence="8">Cardiolipin synthase</fullName>
        <ecNumber evidence="8">2.7.8.-</ecNumber>
    </recommendedName>
</protein>
<keyword evidence="2" id="KW-1003">Cell membrane</keyword>
<evidence type="ECO:0000313" key="10">
    <source>
        <dbReference type="EMBL" id="PLP97969.1"/>
    </source>
</evidence>
<evidence type="ECO:0000256" key="8">
    <source>
        <dbReference type="NCBIfam" id="TIGR04265"/>
    </source>
</evidence>
<dbReference type="InterPro" id="IPR022924">
    <property type="entry name" value="Cardiolipin_synthase"/>
</dbReference>